<gene>
    <name evidence="8" type="ORF">VaNZ11_004884</name>
</gene>
<keyword evidence="3" id="KW-0970">Cilium biogenesis/degradation</keyword>
<sequence length="683" mass="72937">MTSPQRLAPDLATMLPGPRFQPSELSNPVPAQGLQRAPSSSPPSLRMDEQTVAEQRGARMERRQMKQASPLKGRNVRHSGTGEPDNGLASPTRSLPQSQSQVQPLGTPPPIRTASPEINADMTRYGLVADMTADTASPTVRPPRQQLSNPERQSPEQRSAVTPTASDQGSELESPSRRISRTDLYSSRDSLESLPSMSRANRKGSGFKRGDKSTGGVAAAAAKAPSKAGTGEMHVVGEIIGASGFSFPMLFCRWELVYDPSKSWKVLRGLAKGSTHACCRGWEEEELVVWDHPLDIHLQTQSLQGWPSLLLRVHARDESNNRDSFVSYGLVKLPTTPGLHHVSCRTWFAVETDRAAGRNFFGWHTGLIPRLEDESFVTDLRQREDAGPFICTVGTGEVHLRMNILTKNFSDITHRGGESLAAALERLNANIQKSVFMEERRRSLSDPPSDGQRLVRRGREERMASARSALDSRRRGDQLRSPAPSETSRNPSFLERNSRSSFRGFGGPRASASPGRLGLDPAGAQEFDGRSETSVGSFSRPRDRYAERLARREREKAAREGGSATPSVIGGEASGGIGGTGVAPSSDSGGAAALSRPVSISGAPASRTNSSIVEQGGRGGAGGGGAAAVAVTPGRQTDDDDGLETVMVEDGGGGAATAIGSDDLAAARAAARTARRAQPRSAF</sequence>
<feature type="compositionally biased region" description="Gly residues" evidence="7">
    <location>
        <begin position="572"/>
        <end position="581"/>
    </location>
</feature>
<evidence type="ECO:0000256" key="1">
    <source>
        <dbReference type="ARBA" id="ARBA00004120"/>
    </source>
</evidence>
<keyword evidence="4" id="KW-0206">Cytoskeleton</keyword>
<dbReference type="PROSITE" id="PS51381">
    <property type="entry name" value="C2_B9"/>
    <property type="match status" value="1"/>
</dbReference>
<accession>A0ABQ5RXX6</accession>
<dbReference type="PANTHER" id="PTHR12968:SF2">
    <property type="entry name" value="B9 DOMAIN-CONTAINING PROTEIN 2"/>
    <property type="match status" value="1"/>
</dbReference>
<feature type="region of interest" description="Disordered" evidence="7">
    <location>
        <begin position="1"/>
        <end position="218"/>
    </location>
</feature>
<keyword evidence="9" id="KW-1185">Reference proteome</keyword>
<evidence type="ECO:0000256" key="5">
    <source>
        <dbReference type="ARBA" id="ARBA00023273"/>
    </source>
</evidence>
<evidence type="ECO:0000256" key="4">
    <source>
        <dbReference type="ARBA" id="ARBA00023212"/>
    </source>
</evidence>
<dbReference type="PANTHER" id="PTHR12968">
    <property type="entry name" value="B9 DOMAIN-CONTAINING"/>
    <property type="match status" value="1"/>
</dbReference>
<organism evidence="8 9">
    <name type="scientific">Volvox africanus</name>
    <dbReference type="NCBI Taxonomy" id="51714"/>
    <lineage>
        <taxon>Eukaryota</taxon>
        <taxon>Viridiplantae</taxon>
        <taxon>Chlorophyta</taxon>
        <taxon>core chlorophytes</taxon>
        <taxon>Chlorophyceae</taxon>
        <taxon>CS clade</taxon>
        <taxon>Chlamydomonadales</taxon>
        <taxon>Volvocaceae</taxon>
        <taxon>Volvox</taxon>
    </lineage>
</organism>
<feature type="compositionally biased region" description="Basic and acidic residues" evidence="7">
    <location>
        <begin position="540"/>
        <end position="559"/>
    </location>
</feature>
<feature type="compositionally biased region" description="Polar residues" evidence="7">
    <location>
        <begin position="145"/>
        <end position="173"/>
    </location>
</feature>
<evidence type="ECO:0000256" key="2">
    <source>
        <dbReference type="ARBA" id="ARBA00022490"/>
    </source>
</evidence>
<comment type="subcellular location">
    <subcellularLocation>
        <location evidence="1">Cytoplasm</location>
        <location evidence="1">Cytoskeleton</location>
        <location evidence="1">Cilium basal body</location>
    </subcellularLocation>
</comment>
<keyword evidence="5" id="KW-0966">Cell projection</keyword>
<feature type="region of interest" description="Disordered" evidence="7">
    <location>
        <begin position="438"/>
        <end position="641"/>
    </location>
</feature>
<dbReference type="EMBL" id="BSDZ01000011">
    <property type="protein sequence ID" value="GLI62276.1"/>
    <property type="molecule type" value="Genomic_DNA"/>
</dbReference>
<evidence type="ECO:0000256" key="3">
    <source>
        <dbReference type="ARBA" id="ARBA00022794"/>
    </source>
</evidence>
<feature type="compositionally biased region" description="Low complexity" evidence="7">
    <location>
        <begin position="94"/>
        <end position="105"/>
    </location>
</feature>
<evidence type="ECO:0000256" key="6">
    <source>
        <dbReference type="ARBA" id="ARBA00039272"/>
    </source>
</evidence>
<proteinExistence type="predicted"/>
<keyword evidence="2" id="KW-0963">Cytoplasm</keyword>
<evidence type="ECO:0000256" key="7">
    <source>
        <dbReference type="SAM" id="MobiDB-lite"/>
    </source>
</evidence>
<feature type="compositionally biased region" description="Gly residues" evidence="7">
    <location>
        <begin position="616"/>
        <end position="626"/>
    </location>
</feature>
<evidence type="ECO:0000313" key="9">
    <source>
        <dbReference type="Proteomes" id="UP001165090"/>
    </source>
</evidence>
<protein>
    <recommendedName>
        <fullName evidence="6">B9 domain-containing protein 2</fullName>
    </recommendedName>
</protein>
<dbReference type="Proteomes" id="UP001165090">
    <property type="component" value="Unassembled WGS sequence"/>
</dbReference>
<name>A0ABQ5RXX6_9CHLO</name>
<dbReference type="Pfam" id="PF07162">
    <property type="entry name" value="B9-C2"/>
    <property type="match status" value="1"/>
</dbReference>
<comment type="caution">
    <text evidence="8">The sequence shown here is derived from an EMBL/GenBank/DDBJ whole genome shotgun (WGS) entry which is preliminary data.</text>
</comment>
<feature type="compositionally biased region" description="Basic and acidic residues" evidence="7">
    <location>
        <begin position="457"/>
        <end position="478"/>
    </location>
</feature>
<reference evidence="8 9" key="1">
    <citation type="journal article" date="2023" name="IScience">
        <title>Expanded male sex-determining region conserved during the evolution of homothallism in the green alga Volvox.</title>
        <authorList>
            <person name="Yamamoto K."/>
            <person name="Matsuzaki R."/>
            <person name="Mahakham W."/>
            <person name="Heman W."/>
            <person name="Sekimoto H."/>
            <person name="Kawachi M."/>
            <person name="Minakuchi Y."/>
            <person name="Toyoda A."/>
            <person name="Nozaki H."/>
        </authorList>
    </citation>
    <scope>NUCLEOTIDE SEQUENCE [LARGE SCALE GENOMIC DNA]</scope>
    <source>
        <strain evidence="8 9">NIES-4468</strain>
    </source>
</reference>
<feature type="compositionally biased region" description="Polar residues" evidence="7">
    <location>
        <begin position="183"/>
        <end position="199"/>
    </location>
</feature>
<dbReference type="InterPro" id="IPR010796">
    <property type="entry name" value="C2_B9-type_dom"/>
</dbReference>
<evidence type="ECO:0000313" key="8">
    <source>
        <dbReference type="EMBL" id="GLI62276.1"/>
    </source>
</evidence>